<name>A0A538TZV0_UNCEI</name>
<comment type="similarity">
    <text evidence="1 7">Belongs to the Lgt family.</text>
</comment>
<evidence type="ECO:0000256" key="2">
    <source>
        <dbReference type="ARBA" id="ARBA00022475"/>
    </source>
</evidence>
<comment type="caution">
    <text evidence="8">The sequence shown here is derived from an EMBL/GenBank/DDBJ whole genome shotgun (WGS) entry which is preliminary data.</text>
</comment>
<keyword evidence="5 7" id="KW-1133">Transmembrane helix</keyword>
<dbReference type="AlphaFoldDB" id="A0A538TZV0"/>
<evidence type="ECO:0000256" key="3">
    <source>
        <dbReference type="ARBA" id="ARBA00022679"/>
    </source>
</evidence>
<dbReference type="Pfam" id="PF01790">
    <property type="entry name" value="LGT"/>
    <property type="match status" value="1"/>
</dbReference>
<protein>
    <recommendedName>
        <fullName evidence="7">Phosphatidylglycerol--prolipoprotein diacylglyceryl transferase</fullName>
        <ecNumber evidence="7">2.5.1.145</ecNumber>
    </recommendedName>
</protein>
<keyword evidence="6 7" id="KW-0472">Membrane</keyword>
<comment type="function">
    <text evidence="7">Catalyzes the transfer of the diacylglyceryl group from phosphatidylglycerol to the sulfhydryl group of the N-terminal cysteine of a prolipoprotein, the first step in the formation of mature lipoproteins.</text>
</comment>
<keyword evidence="4 7" id="KW-0812">Transmembrane</keyword>
<dbReference type="EC" id="2.5.1.145" evidence="7"/>
<dbReference type="GO" id="GO:0008961">
    <property type="term" value="F:phosphatidylglycerol-prolipoprotein diacylglyceryl transferase activity"/>
    <property type="evidence" value="ECO:0007669"/>
    <property type="project" value="UniProtKB-UniRule"/>
</dbReference>
<evidence type="ECO:0000313" key="9">
    <source>
        <dbReference type="Proteomes" id="UP000319836"/>
    </source>
</evidence>
<evidence type="ECO:0000256" key="5">
    <source>
        <dbReference type="ARBA" id="ARBA00022989"/>
    </source>
</evidence>
<keyword evidence="8" id="KW-0449">Lipoprotein</keyword>
<dbReference type="EMBL" id="VBPA01000330">
    <property type="protein sequence ID" value="TMQ69180.1"/>
    <property type="molecule type" value="Genomic_DNA"/>
</dbReference>
<evidence type="ECO:0000256" key="6">
    <source>
        <dbReference type="ARBA" id="ARBA00023136"/>
    </source>
</evidence>
<dbReference type="GO" id="GO:0005886">
    <property type="term" value="C:plasma membrane"/>
    <property type="evidence" value="ECO:0007669"/>
    <property type="project" value="UniProtKB-SubCell"/>
</dbReference>
<feature type="transmembrane region" description="Helical" evidence="7">
    <location>
        <begin position="12"/>
        <end position="31"/>
    </location>
</feature>
<dbReference type="Proteomes" id="UP000319836">
    <property type="component" value="Unassembled WGS sequence"/>
</dbReference>
<dbReference type="InterPro" id="IPR001640">
    <property type="entry name" value="Lgt"/>
</dbReference>
<feature type="transmembrane region" description="Helical" evidence="7">
    <location>
        <begin position="85"/>
        <end position="102"/>
    </location>
</feature>
<accession>A0A538TZV0</accession>
<feature type="binding site" evidence="7">
    <location>
        <position position="128"/>
    </location>
    <ligand>
        <name>a 1,2-diacyl-sn-glycero-3-phospho-(1'-sn-glycerol)</name>
        <dbReference type="ChEBI" id="CHEBI:64716"/>
    </ligand>
</feature>
<comment type="subcellular location">
    <subcellularLocation>
        <location evidence="7">Cell membrane</location>
        <topology evidence="7">Multi-pass membrane protein</topology>
    </subcellularLocation>
</comment>
<feature type="transmembrane region" description="Helical" evidence="7">
    <location>
        <begin position="221"/>
        <end position="245"/>
    </location>
</feature>
<organism evidence="8 9">
    <name type="scientific">Eiseniibacteriota bacterium</name>
    <dbReference type="NCBI Taxonomy" id="2212470"/>
    <lineage>
        <taxon>Bacteria</taxon>
        <taxon>Candidatus Eiseniibacteriota</taxon>
    </lineage>
</organism>
<comment type="pathway">
    <text evidence="7">Protein modification; lipoprotein biosynthesis (diacylglyceryl transfer).</text>
</comment>
<comment type="catalytic activity">
    <reaction evidence="7">
        <text>L-cysteinyl-[prolipoprotein] + a 1,2-diacyl-sn-glycero-3-phospho-(1'-sn-glycerol) = an S-1,2-diacyl-sn-glyceryl-L-cysteinyl-[prolipoprotein] + sn-glycerol 1-phosphate + H(+)</text>
        <dbReference type="Rhea" id="RHEA:56712"/>
        <dbReference type="Rhea" id="RHEA-COMP:14679"/>
        <dbReference type="Rhea" id="RHEA-COMP:14680"/>
        <dbReference type="ChEBI" id="CHEBI:15378"/>
        <dbReference type="ChEBI" id="CHEBI:29950"/>
        <dbReference type="ChEBI" id="CHEBI:57685"/>
        <dbReference type="ChEBI" id="CHEBI:64716"/>
        <dbReference type="ChEBI" id="CHEBI:140658"/>
        <dbReference type="EC" id="2.5.1.145"/>
    </reaction>
</comment>
<keyword evidence="2 7" id="KW-1003">Cell membrane</keyword>
<dbReference type="UniPathway" id="UPA00664"/>
<dbReference type="HAMAP" id="MF_01147">
    <property type="entry name" value="Lgt"/>
    <property type="match status" value="1"/>
</dbReference>
<sequence>MPDNLHLGPIPIHWFGILLALAMLAAGWAASREFARRGLDARLAWDAVVIGCFGGLLGARLWVIIESWPAFLDQPLRYILSGGGLAWYGGFAGGALALTWFFRRRRIPWLTAADAIAPALALGHAIGRIGCQVSGDGDWGSETKLPWGMTYPYAVVGWNYPPGVRVHPTPIYEMLAYLAVFAYLWRARHREEPSGRQFARYLTLAGAARFLVEFVRINPRVLFGLTVAQLVSLGLVAVGAILLAVRRAPLKAPARAPGAPSAASRS</sequence>
<evidence type="ECO:0000256" key="4">
    <source>
        <dbReference type="ARBA" id="ARBA00022692"/>
    </source>
</evidence>
<dbReference type="GO" id="GO:0042158">
    <property type="term" value="P:lipoprotein biosynthetic process"/>
    <property type="evidence" value="ECO:0007669"/>
    <property type="project" value="UniProtKB-UniRule"/>
</dbReference>
<proteinExistence type="inferred from homology"/>
<evidence type="ECO:0000256" key="7">
    <source>
        <dbReference type="HAMAP-Rule" id="MF_01147"/>
    </source>
</evidence>
<dbReference type="PANTHER" id="PTHR30589:SF0">
    <property type="entry name" value="PHOSPHATIDYLGLYCEROL--PROLIPOPROTEIN DIACYLGLYCERYL TRANSFERASE"/>
    <property type="match status" value="1"/>
</dbReference>
<dbReference type="PANTHER" id="PTHR30589">
    <property type="entry name" value="PROLIPOPROTEIN DIACYLGLYCERYL TRANSFERASE"/>
    <property type="match status" value="1"/>
</dbReference>
<evidence type="ECO:0000256" key="1">
    <source>
        <dbReference type="ARBA" id="ARBA00007150"/>
    </source>
</evidence>
<comment type="caution">
    <text evidence="7">Lacks conserved residue(s) required for the propagation of feature annotation.</text>
</comment>
<feature type="transmembrane region" description="Helical" evidence="7">
    <location>
        <begin position="43"/>
        <end position="65"/>
    </location>
</feature>
<keyword evidence="3 7" id="KW-0808">Transferase</keyword>
<evidence type="ECO:0000313" key="8">
    <source>
        <dbReference type="EMBL" id="TMQ69180.1"/>
    </source>
</evidence>
<reference evidence="8 9" key="1">
    <citation type="journal article" date="2019" name="Nat. Microbiol.">
        <title>Mediterranean grassland soil C-N compound turnover is dependent on rainfall and depth, and is mediated by genomically divergent microorganisms.</title>
        <authorList>
            <person name="Diamond S."/>
            <person name="Andeer P.F."/>
            <person name="Li Z."/>
            <person name="Crits-Christoph A."/>
            <person name="Burstein D."/>
            <person name="Anantharaman K."/>
            <person name="Lane K.R."/>
            <person name="Thomas B.C."/>
            <person name="Pan C."/>
            <person name="Northen T.R."/>
            <person name="Banfield J.F."/>
        </authorList>
    </citation>
    <scope>NUCLEOTIDE SEQUENCE [LARGE SCALE GENOMIC DNA]</scope>
    <source>
        <strain evidence="8">WS_10</strain>
    </source>
</reference>
<gene>
    <name evidence="7" type="primary">lgt</name>
    <name evidence="8" type="ORF">E6K80_12535</name>
</gene>